<evidence type="ECO:0000313" key="1">
    <source>
        <dbReference type="EMBL" id="MDL0089161.1"/>
    </source>
</evidence>
<dbReference type="PANTHER" id="PTHR35866:SF1">
    <property type="entry name" value="YKGJ FAMILY CYSTEINE CLUSTER PROTEIN"/>
    <property type="match status" value="1"/>
</dbReference>
<evidence type="ECO:0000313" key="2">
    <source>
        <dbReference type="Proteomes" id="UP001173801"/>
    </source>
</evidence>
<name>A0ABT7HQI1_9BACT</name>
<dbReference type="RefSeq" id="WP_284937817.1">
    <property type="nucleotide sequence ID" value="NZ_JANURM010000008.1"/>
</dbReference>
<proteinExistence type="predicted"/>
<accession>A0ABT7HQI1</accession>
<dbReference type="Pfam" id="PF03692">
    <property type="entry name" value="CxxCxxCC"/>
    <property type="match status" value="1"/>
</dbReference>
<dbReference type="Proteomes" id="UP001173801">
    <property type="component" value="Unassembled WGS sequence"/>
</dbReference>
<dbReference type="PANTHER" id="PTHR35866">
    <property type="entry name" value="PUTATIVE-RELATED"/>
    <property type="match status" value="1"/>
</dbReference>
<keyword evidence="2" id="KW-1185">Reference proteome</keyword>
<dbReference type="InterPro" id="IPR005358">
    <property type="entry name" value="Puta_zinc/iron-chelating_dom"/>
</dbReference>
<gene>
    <name evidence="1" type="ORF">NYG85_07270</name>
</gene>
<reference evidence="1" key="2">
    <citation type="journal article" date="2023" name="Microorganisms">
        <title>Isolation and Genomic Characteristics of Cat-Borne Campylobacter felis sp. nov. and Sheep-Borne Campylobacter ovis sp. nov.</title>
        <authorList>
            <person name="Wang H."/>
            <person name="Li Y."/>
            <person name="Gu Y."/>
            <person name="Zhou G."/>
            <person name="Chen X."/>
            <person name="Zhang X."/>
            <person name="Shao Z."/>
            <person name="Zhang J."/>
            <person name="Zhang M."/>
        </authorList>
    </citation>
    <scope>NUCLEOTIDE SEQUENCE</scope>
    <source>
        <strain evidence="1">PS10</strain>
    </source>
</reference>
<protein>
    <submittedName>
        <fullName evidence="1">YkgJ family cysteine cluster protein</fullName>
    </submittedName>
</protein>
<organism evidence="1 2">
    <name type="scientific">Campylobacter gastrosuis</name>
    <dbReference type="NCBI Taxonomy" id="2974576"/>
    <lineage>
        <taxon>Bacteria</taxon>
        <taxon>Pseudomonadati</taxon>
        <taxon>Campylobacterota</taxon>
        <taxon>Epsilonproteobacteria</taxon>
        <taxon>Campylobacterales</taxon>
        <taxon>Campylobacteraceae</taxon>
        <taxon>Campylobacter</taxon>
    </lineage>
</organism>
<dbReference type="EMBL" id="JANURM010000008">
    <property type="protein sequence ID" value="MDL0089161.1"/>
    <property type="molecule type" value="Genomic_DNA"/>
</dbReference>
<reference evidence="1" key="1">
    <citation type="submission" date="2022-08" db="EMBL/GenBank/DDBJ databases">
        <authorList>
            <person name="Wang H."/>
        </authorList>
    </citation>
    <scope>NUCLEOTIDE SEQUENCE</scope>
    <source>
        <strain evidence="1">PS10</strain>
    </source>
</reference>
<sequence length="123" mass="14223">MLRENGFNYEFDPAKCDECGGRCCTGESGYIWINDDEIAVLADFLGISQNLLKERFLFKTKRGYSIKECEFQGGFACVFFDKVKKNCSVYEARPSQCKTFPFWEHFKNNLRELQAECIGVNLL</sequence>
<comment type="caution">
    <text evidence="1">The sequence shown here is derived from an EMBL/GenBank/DDBJ whole genome shotgun (WGS) entry which is preliminary data.</text>
</comment>